<proteinExistence type="predicted"/>
<dbReference type="OrthoDB" id="8636759at2"/>
<dbReference type="eggNOG" id="COG0425">
    <property type="taxonomic scope" value="Bacteria"/>
</dbReference>
<evidence type="ECO:0000313" key="3">
    <source>
        <dbReference type="Proteomes" id="UP000050867"/>
    </source>
</evidence>
<dbReference type="Proteomes" id="UP000050867">
    <property type="component" value="Unassembled WGS sequence"/>
</dbReference>
<reference evidence="2 3" key="1">
    <citation type="submission" date="2015-10" db="EMBL/GenBank/DDBJ databases">
        <title>Draft genome sequence of pyrrolomycin-producing Streptomyces vitaminophilus.</title>
        <authorList>
            <person name="Graham D.E."/>
            <person name="Mahan K.M."/>
            <person name="Klingeman D.M."/>
            <person name="Hettich R.L."/>
            <person name="Parry R.J."/>
        </authorList>
    </citation>
    <scope>NUCLEOTIDE SEQUENCE [LARGE SCALE GENOMIC DNA]</scope>
    <source>
        <strain evidence="2 3">ATCC 31673</strain>
    </source>
</reference>
<dbReference type="EMBL" id="LLZU01000025">
    <property type="protein sequence ID" value="KRV48337.1"/>
    <property type="molecule type" value="Genomic_DNA"/>
</dbReference>
<dbReference type="InterPro" id="IPR001455">
    <property type="entry name" value="TusA-like"/>
</dbReference>
<dbReference type="AlphaFoldDB" id="A0A0T6LR20"/>
<organism evidence="2 3">
    <name type="scientific">Wenjunlia vitaminophila</name>
    <name type="common">Streptomyces vitaminophilus</name>
    <dbReference type="NCBI Taxonomy" id="76728"/>
    <lineage>
        <taxon>Bacteria</taxon>
        <taxon>Bacillati</taxon>
        <taxon>Actinomycetota</taxon>
        <taxon>Actinomycetes</taxon>
        <taxon>Kitasatosporales</taxon>
        <taxon>Streptomycetaceae</taxon>
        <taxon>Wenjunlia</taxon>
    </lineage>
</organism>
<gene>
    <name evidence="2" type="ORF">AQ490_25330</name>
</gene>
<feature type="domain" description="UPF0033" evidence="1">
    <location>
        <begin position="15"/>
        <end position="67"/>
    </location>
</feature>
<evidence type="ECO:0000313" key="2">
    <source>
        <dbReference type="EMBL" id="KRV48337.1"/>
    </source>
</evidence>
<keyword evidence="3" id="KW-1185">Reference proteome</keyword>
<protein>
    <submittedName>
        <fullName evidence="2">Redox protein, regulator of disulfide bond formation</fullName>
    </submittedName>
</protein>
<comment type="caution">
    <text evidence="2">The sequence shown here is derived from an EMBL/GenBank/DDBJ whole genome shotgun (WGS) entry which is preliminary data.</text>
</comment>
<sequence>MNPADSGVPAPDLVVDGTGLHCVALLLRLRSEIDCAGPGTVVHVVTTDPAAPLDLPAWCHMTGHHYRGPVPGAQQSVHALVLAADALPTRADAPWHPRDEHVP</sequence>
<dbReference type="SUPFAM" id="SSF64307">
    <property type="entry name" value="SirA-like"/>
    <property type="match status" value="1"/>
</dbReference>
<dbReference type="Pfam" id="PF01206">
    <property type="entry name" value="TusA"/>
    <property type="match status" value="1"/>
</dbReference>
<dbReference type="STRING" id="76728.AQ490_25330"/>
<evidence type="ECO:0000259" key="1">
    <source>
        <dbReference type="Pfam" id="PF01206"/>
    </source>
</evidence>
<name>A0A0T6LR20_WENVI</name>
<dbReference type="RefSeq" id="WP_018382043.1">
    <property type="nucleotide sequence ID" value="NZ_LLZU01000025.1"/>
</dbReference>
<accession>A0A0T6LR20</accession>
<dbReference type="InterPro" id="IPR036868">
    <property type="entry name" value="TusA-like_sf"/>
</dbReference>
<dbReference type="Gene3D" id="3.30.110.40">
    <property type="entry name" value="TusA-like domain"/>
    <property type="match status" value="1"/>
</dbReference>